<dbReference type="InterPro" id="IPR036390">
    <property type="entry name" value="WH_DNA-bd_sf"/>
</dbReference>
<dbReference type="PANTHER" id="PTHR43537:SF5">
    <property type="entry name" value="UXU OPERON TRANSCRIPTIONAL REGULATOR"/>
    <property type="match status" value="1"/>
</dbReference>
<dbReference type="Gene3D" id="1.20.120.530">
    <property type="entry name" value="GntR ligand-binding domain-like"/>
    <property type="match status" value="1"/>
</dbReference>
<dbReference type="SUPFAM" id="SSF48008">
    <property type="entry name" value="GntR ligand-binding domain-like"/>
    <property type="match status" value="1"/>
</dbReference>
<keyword evidence="1" id="KW-0805">Transcription regulation</keyword>
<name>A0ABN5PTQ0_9ACTO</name>
<dbReference type="InterPro" id="IPR008920">
    <property type="entry name" value="TF_FadR/GntR_C"/>
</dbReference>
<evidence type="ECO:0000259" key="4">
    <source>
        <dbReference type="PROSITE" id="PS50949"/>
    </source>
</evidence>
<dbReference type="InterPro" id="IPR036388">
    <property type="entry name" value="WH-like_DNA-bd_sf"/>
</dbReference>
<dbReference type="PRINTS" id="PR00035">
    <property type="entry name" value="HTHGNTR"/>
</dbReference>
<dbReference type="InterPro" id="IPR000524">
    <property type="entry name" value="Tscrpt_reg_HTH_GntR"/>
</dbReference>
<gene>
    <name evidence="5" type="ORF">D5R93_12830</name>
</gene>
<keyword evidence="6" id="KW-1185">Reference proteome</keyword>
<evidence type="ECO:0000256" key="3">
    <source>
        <dbReference type="ARBA" id="ARBA00023163"/>
    </source>
</evidence>
<dbReference type="Pfam" id="PF07729">
    <property type="entry name" value="FCD"/>
    <property type="match status" value="1"/>
</dbReference>
<dbReference type="RefSeq" id="WP_120205612.1">
    <property type="nucleotide sequence ID" value="NZ_CP032514.1"/>
</dbReference>
<evidence type="ECO:0000313" key="6">
    <source>
        <dbReference type="Proteomes" id="UP000273001"/>
    </source>
</evidence>
<dbReference type="SMART" id="SM00345">
    <property type="entry name" value="HTH_GNTR"/>
    <property type="match status" value="1"/>
</dbReference>
<dbReference type="SMART" id="SM00895">
    <property type="entry name" value="FCD"/>
    <property type="match status" value="1"/>
</dbReference>
<evidence type="ECO:0000256" key="2">
    <source>
        <dbReference type="ARBA" id="ARBA00023125"/>
    </source>
</evidence>
<dbReference type="PROSITE" id="PS50949">
    <property type="entry name" value="HTH_GNTR"/>
    <property type="match status" value="1"/>
</dbReference>
<dbReference type="InterPro" id="IPR011711">
    <property type="entry name" value="GntR_C"/>
</dbReference>
<dbReference type="Gene3D" id="1.10.10.10">
    <property type="entry name" value="Winged helix-like DNA-binding domain superfamily/Winged helix DNA-binding domain"/>
    <property type="match status" value="1"/>
</dbReference>
<protein>
    <submittedName>
        <fullName evidence="5">FadR family transcriptional regulator</fullName>
    </submittedName>
</protein>
<feature type="domain" description="HTH gntR-type" evidence="4">
    <location>
        <begin position="3"/>
        <end position="71"/>
    </location>
</feature>
<organism evidence="5 6">
    <name type="scientific">Actinomyces lilanjuaniae</name>
    <dbReference type="NCBI Taxonomy" id="2321394"/>
    <lineage>
        <taxon>Bacteria</taxon>
        <taxon>Bacillati</taxon>
        <taxon>Actinomycetota</taxon>
        <taxon>Actinomycetes</taxon>
        <taxon>Actinomycetales</taxon>
        <taxon>Actinomycetaceae</taxon>
        <taxon>Actinomyces</taxon>
    </lineage>
</organism>
<dbReference type="Pfam" id="PF00392">
    <property type="entry name" value="GntR"/>
    <property type="match status" value="1"/>
</dbReference>
<dbReference type="EMBL" id="CP032514">
    <property type="protein sequence ID" value="AYD90664.1"/>
    <property type="molecule type" value="Genomic_DNA"/>
</dbReference>
<accession>A0ABN5PTQ0</accession>
<keyword evidence="3" id="KW-0804">Transcription</keyword>
<evidence type="ECO:0000256" key="1">
    <source>
        <dbReference type="ARBA" id="ARBA00023015"/>
    </source>
</evidence>
<dbReference type="SUPFAM" id="SSF46785">
    <property type="entry name" value="Winged helix' DNA-binding domain"/>
    <property type="match status" value="1"/>
</dbReference>
<reference evidence="5 6" key="1">
    <citation type="submission" date="2018-09" db="EMBL/GenBank/DDBJ databases">
        <authorList>
            <person name="Li J."/>
        </authorList>
    </citation>
    <scope>NUCLEOTIDE SEQUENCE [LARGE SCALE GENOMIC DNA]</scope>
    <source>
        <strain evidence="5 6">2129</strain>
    </source>
</reference>
<dbReference type="Proteomes" id="UP000273001">
    <property type="component" value="Chromosome"/>
</dbReference>
<proteinExistence type="predicted"/>
<evidence type="ECO:0000313" key="5">
    <source>
        <dbReference type="EMBL" id="AYD90664.1"/>
    </source>
</evidence>
<dbReference type="PANTHER" id="PTHR43537">
    <property type="entry name" value="TRANSCRIPTIONAL REGULATOR, GNTR FAMILY"/>
    <property type="match status" value="1"/>
</dbReference>
<keyword evidence="2" id="KW-0238">DNA-binding</keyword>
<sequence length="240" mass="26172">MANDMVAGAVEKVLDAVANGIFVEDEPLPAEAELARFLRVSRPTMREAVRNLSMGGVLNVVHGRGTFLLPRFRWRELRYLMYVAAHEGRVLEVELDVLGVQEMLEVGAVRLAAAHRADSHLAEMSRCVEEYEVAARTDDVQAVVGLDNAFHDAVLSAAGNQFVPAAVHPYRDALLGARFRAAEAQGVRTRVAEQHRAIQEAVAVGDGARAAELMREHMAQTRADILAARDRQGGELSDGL</sequence>